<feature type="compositionally biased region" description="Basic and acidic residues" evidence="1">
    <location>
        <begin position="359"/>
        <end position="369"/>
    </location>
</feature>
<reference evidence="2" key="1">
    <citation type="submission" date="2022-10" db="EMBL/GenBank/DDBJ databases">
        <authorList>
            <person name="Chen Y."/>
            <person name="Dougan E. K."/>
            <person name="Chan C."/>
            <person name="Rhodes N."/>
            <person name="Thang M."/>
        </authorList>
    </citation>
    <scope>NUCLEOTIDE SEQUENCE</scope>
</reference>
<protein>
    <submittedName>
        <fullName evidence="4">Tankyrase-2</fullName>
    </submittedName>
</protein>
<sequence>MWCNEMFYVTAVTDWSLIFRGSGGVNGIRYCRPNPPGNPPPPGGVIGDPHISTLDGKHYLLLNQGSFSLWRFSGPQAEFHSEGRVEKSDVDWQIYTHYSGHQSFTKGLLLVDQSAGHFRRALEMTSQDCVWRTRTEGNDWEVLKEPQLLSAAVGTGFNITSHNHVRYMPPTACPACQGKWAIVSGGLCAVCRSLDRLAAYCRGPQLPPHTGEVLLTQVRTWIGEAQDLSETLRGVVPCPKGVAPKNEDPGEPPIAGAAAAPVEPEVAGATPKAGAPLPPPPPPEETPGVEETPEAGGGKAEPSSSHHSGRSHKEERASKTPKREKKKRTRKSRSRRRSRSRSRTRWASPVQPSGVRGDSSPERNVEALRPHQSSTAGAASWPGSSLREEQGRFKAQAEPRFLAGSAAGEAIMPPKLRRPAAAVAVAKAGLRRGRGLRRPAAGGEAGDAGDEAGEIDCSQISLEECQNLKEVEVVSGSYWEAPLKAALRVSEVKLKDGQKMIGAQVLGTQCEGLLKWASGQPDRVVRGHLCPKDCPGTPHEDGLLHIRKLRRLEAAREEWMTNMLPEERRGPGEDELAELRADKRKHHQDTRGEGVRGLEKASESPPRKRRKTEKKRSRSRRGRSSRFKLEGRKDIAVVLGATGADPNPKMRRKCRKKAARIARRKSKGSSGESTGSSSGSTSSLSEDRALFGSTNRVHTIGRRLPGVLLTAALEEASDALVTQEGGIYDVQGGTLPPLFSRYFKQNLATKMSPAMRREAQTLAHMLDLGLRGRVAECLDVGAQRLKALEMMMSGVHYTVAQQTELLPKEEISMSSVPEFTEAARRAREDGRARLEASRPYGTRGSAGAKSEEWVKGGGKKGQPKGKGGKSDQKKGDGQKIQETLLEGSGVERMNDERESVGTAPFLAVSGVSLTSPRKGLHDGIQGWGADSEPLHDWQRLEPGVPPPCFAATGTAPERVDGAHVELGMPAASAASRPVDPTMKGVDDVFHRTGVCDKVPTNWAGCHFSDLGEPLFQSLQQHLWKRTSKAMTTAKEFLFPLPLGDYDEVHPSKRPWLRAILLALNSFYGAGLSSTVQPTELQKQVVQTVLVFLDRMWCWTERVPSTSFDDLFRVKGVDYRGSTTTGASASDYGQRGGLAGGVPGEVPRIRGLVQQYFPWAQVHLLCESVASMDGADRGAMSHDLELQPLRVDAVGVSLCRRPRLYWLTWDIESEEGISPQTPVGTGWEVYSPVELHATINAKDYLEPGWFLPPGVRLPTFTTARPSAKPGRRPAGLHTCDEATLERWGRDSHRYPPYQYKPENCLHHAQKEVRVASIIEREVILGFPAHYTEQCLPKQQRQGTAWEDMRKTLLGNTWSVPVVLLLMKQLFEWVTADAEAPTESGGIVLDNEDLTDKADKEPPQPLDSPLNNLAKFRTKHARTQDGFLCAAAGVKDEQAFAGCTDLPTPDGTNIGRHGEAG</sequence>
<comment type="caution">
    <text evidence="2">The sequence shown here is derived from an EMBL/GenBank/DDBJ whole genome shotgun (WGS) entry which is preliminary data.</text>
</comment>
<feature type="compositionally biased region" description="Basic and acidic residues" evidence="1">
    <location>
        <begin position="589"/>
        <end position="606"/>
    </location>
</feature>
<evidence type="ECO:0000313" key="4">
    <source>
        <dbReference type="EMBL" id="CAL4770956.1"/>
    </source>
</evidence>
<feature type="compositionally biased region" description="Basic and acidic residues" evidence="1">
    <location>
        <begin position="868"/>
        <end position="879"/>
    </location>
</feature>
<name>A0A9P1FNB6_9DINO</name>
<feature type="region of interest" description="Disordered" evidence="1">
    <location>
        <begin position="263"/>
        <end position="394"/>
    </location>
</feature>
<gene>
    <name evidence="2" type="ORF">C1SCF055_LOCUS11241</name>
</gene>
<feature type="compositionally biased region" description="Basic residues" evidence="1">
    <location>
        <begin position="607"/>
        <end position="626"/>
    </location>
</feature>
<feature type="compositionally biased region" description="Pro residues" evidence="1">
    <location>
        <begin position="276"/>
        <end position="285"/>
    </location>
</feature>
<reference evidence="3" key="2">
    <citation type="submission" date="2024-04" db="EMBL/GenBank/DDBJ databases">
        <authorList>
            <person name="Chen Y."/>
            <person name="Shah S."/>
            <person name="Dougan E. K."/>
            <person name="Thang M."/>
            <person name="Chan C."/>
        </authorList>
    </citation>
    <scope>NUCLEOTIDE SEQUENCE [LARGE SCALE GENOMIC DNA]</scope>
</reference>
<feature type="region of interest" description="Disordered" evidence="1">
    <location>
        <begin position="1382"/>
        <end position="1409"/>
    </location>
</feature>
<feature type="compositionally biased region" description="Basic residues" evidence="1">
    <location>
        <begin position="319"/>
        <end position="344"/>
    </location>
</feature>
<feature type="compositionally biased region" description="Basic residues" evidence="1">
    <location>
        <begin position="857"/>
        <end position="867"/>
    </location>
</feature>
<feature type="compositionally biased region" description="Low complexity" evidence="1">
    <location>
        <begin position="668"/>
        <end position="684"/>
    </location>
</feature>
<dbReference type="OrthoDB" id="641149at2759"/>
<evidence type="ECO:0000313" key="2">
    <source>
        <dbReference type="EMBL" id="CAI3983644.1"/>
    </source>
</evidence>
<dbReference type="Gene3D" id="3.40.50.150">
    <property type="entry name" value="Vaccinia Virus protein VP39"/>
    <property type="match status" value="1"/>
</dbReference>
<dbReference type="Proteomes" id="UP001152797">
    <property type="component" value="Unassembled WGS sequence"/>
</dbReference>
<dbReference type="EMBL" id="CAMXCT010000824">
    <property type="protein sequence ID" value="CAI3983644.1"/>
    <property type="molecule type" value="Genomic_DNA"/>
</dbReference>
<feature type="region of interest" description="Disordered" evidence="1">
    <location>
        <begin position="581"/>
        <end position="687"/>
    </location>
</feature>
<accession>A0A9P1FNB6</accession>
<organism evidence="2">
    <name type="scientific">Cladocopium goreaui</name>
    <dbReference type="NCBI Taxonomy" id="2562237"/>
    <lineage>
        <taxon>Eukaryota</taxon>
        <taxon>Sar</taxon>
        <taxon>Alveolata</taxon>
        <taxon>Dinophyceae</taxon>
        <taxon>Suessiales</taxon>
        <taxon>Symbiodiniaceae</taxon>
        <taxon>Cladocopium</taxon>
    </lineage>
</organism>
<feature type="compositionally biased region" description="Basic residues" evidence="1">
    <location>
        <begin position="649"/>
        <end position="667"/>
    </location>
</feature>
<evidence type="ECO:0000313" key="5">
    <source>
        <dbReference type="Proteomes" id="UP001152797"/>
    </source>
</evidence>
<dbReference type="EMBL" id="CAMXCT020000824">
    <property type="protein sequence ID" value="CAL1137019.1"/>
    <property type="molecule type" value="Genomic_DNA"/>
</dbReference>
<dbReference type="EMBL" id="CAMXCT030000824">
    <property type="protein sequence ID" value="CAL4770956.1"/>
    <property type="molecule type" value="Genomic_DNA"/>
</dbReference>
<proteinExistence type="predicted"/>
<feature type="region of interest" description="Disordered" evidence="1">
    <location>
        <begin position="817"/>
        <end position="879"/>
    </location>
</feature>
<dbReference type="InterPro" id="IPR029063">
    <property type="entry name" value="SAM-dependent_MTases_sf"/>
</dbReference>
<evidence type="ECO:0000313" key="3">
    <source>
        <dbReference type="EMBL" id="CAL1137019.1"/>
    </source>
</evidence>
<evidence type="ECO:0000256" key="1">
    <source>
        <dbReference type="SAM" id="MobiDB-lite"/>
    </source>
</evidence>
<feature type="compositionally biased region" description="Basic and acidic residues" evidence="1">
    <location>
        <begin position="821"/>
        <end position="836"/>
    </location>
</feature>
<feature type="compositionally biased region" description="Low complexity" evidence="1">
    <location>
        <begin position="263"/>
        <end position="275"/>
    </location>
</feature>
<keyword evidence="5" id="KW-1185">Reference proteome</keyword>